<evidence type="ECO:0000313" key="3">
    <source>
        <dbReference type="Proteomes" id="UP000314294"/>
    </source>
</evidence>
<proteinExistence type="predicted"/>
<name>A0A4Z2EM91_9TELE</name>
<evidence type="ECO:0000313" key="2">
    <source>
        <dbReference type="EMBL" id="TNN30067.1"/>
    </source>
</evidence>
<organism evidence="2 3">
    <name type="scientific">Liparis tanakae</name>
    <name type="common">Tanaka's snailfish</name>
    <dbReference type="NCBI Taxonomy" id="230148"/>
    <lineage>
        <taxon>Eukaryota</taxon>
        <taxon>Metazoa</taxon>
        <taxon>Chordata</taxon>
        <taxon>Craniata</taxon>
        <taxon>Vertebrata</taxon>
        <taxon>Euteleostomi</taxon>
        <taxon>Actinopterygii</taxon>
        <taxon>Neopterygii</taxon>
        <taxon>Teleostei</taxon>
        <taxon>Neoteleostei</taxon>
        <taxon>Acanthomorphata</taxon>
        <taxon>Eupercaria</taxon>
        <taxon>Perciformes</taxon>
        <taxon>Cottioidei</taxon>
        <taxon>Cottales</taxon>
        <taxon>Liparidae</taxon>
        <taxon>Liparis</taxon>
    </lineage>
</organism>
<feature type="compositionally biased region" description="Polar residues" evidence="1">
    <location>
        <begin position="26"/>
        <end position="36"/>
    </location>
</feature>
<evidence type="ECO:0000256" key="1">
    <source>
        <dbReference type="SAM" id="MobiDB-lite"/>
    </source>
</evidence>
<reference evidence="2 3" key="1">
    <citation type="submission" date="2019-03" db="EMBL/GenBank/DDBJ databases">
        <title>First draft genome of Liparis tanakae, snailfish: a comprehensive survey of snailfish specific genes.</title>
        <authorList>
            <person name="Kim W."/>
            <person name="Song I."/>
            <person name="Jeong J.-H."/>
            <person name="Kim D."/>
            <person name="Kim S."/>
            <person name="Ryu S."/>
            <person name="Song J.Y."/>
            <person name="Lee S.K."/>
        </authorList>
    </citation>
    <scope>NUCLEOTIDE SEQUENCE [LARGE SCALE GENOMIC DNA]</scope>
    <source>
        <tissue evidence="2">Muscle</tissue>
    </source>
</reference>
<sequence length="91" mass="9628">MCSASSRDGPPSASLTAARRCGATTPLRSLSTPQQQKRGRHSGPFQRAAQTSNGGSGLGAFSPEFTSWTDTAVLQYQAACHPHWLQGARLL</sequence>
<keyword evidence="3" id="KW-1185">Reference proteome</keyword>
<protein>
    <submittedName>
        <fullName evidence="2">Uncharacterized protein</fullName>
    </submittedName>
</protein>
<gene>
    <name evidence="2" type="ORF">EYF80_059783</name>
</gene>
<dbReference type="Proteomes" id="UP000314294">
    <property type="component" value="Unassembled WGS sequence"/>
</dbReference>
<dbReference type="AlphaFoldDB" id="A0A4Z2EM91"/>
<comment type="caution">
    <text evidence="2">The sequence shown here is derived from an EMBL/GenBank/DDBJ whole genome shotgun (WGS) entry which is preliminary data.</text>
</comment>
<feature type="region of interest" description="Disordered" evidence="1">
    <location>
        <begin position="1"/>
        <end position="60"/>
    </location>
</feature>
<accession>A0A4Z2EM91</accession>
<dbReference type="EMBL" id="SRLO01004892">
    <property type="protein sequence ID" value="TNN30067.1"/>
    <property type="molecule type" value="Genomic_DNA"/>
</dbReference>